<reference evidence="14" key="1">
    <citation type="submission" date="2023-11" db="EMBL/GenBank/DDBJ databases">
        <authorList>
            <person name="De Vega J J."/>
            <person name="De Vega J J."/>
        </authorList>
    </citation>
    <scope>NUCLEOTIDE SEQUENCE</scope>
</reference>
<name>A0AAD2K275_9AGAR</name>
<dbReference type="Pfam" id="PF01239">
    <property type="entry name" value="PPTA"/>
    <property type="match status" value="5"/>
</dbReference>
<evidence type="ECO:0000256" key="2">
    <source>
        <dbReference type="ARBA" id="ARBA00006734"/>
    </source>
</evidence>
<evidence type="ECO:0000256" key="5">
    <source>
        <dbReference type="ARBA" id="ARBA00022602"/>
    </source>
</evidence>
<dbReference type="GO" id="GO:0005953">
    <property type="term" value="C:CAAX-protein geranylgeranyltransferase complex"/>
    <property type="evidence" value="ECO:0007669"/>
    <property type="project" value="TreeGrafter"/>
</dbReference>
<evidence type="ECO:0000256" key="3">
    <source>
        <dbReference type="ARBA" id="ARBA00012700"/>
    </source>
</evidence>
<evidence type="ECO:0000256" key="12">
    <source>
        <dbReference type="ARBA" id="ARBA00043086"/>
    </source>
</evidence>
<evidence type="ECO:0000256" key="1">
    <source>
        <dbReference type="ARBA" id="ARBA00001946"/>
    </source>
</evidence>
<keyword evidence="5" id="KW-0637">Prenyltransferase</keyword>
<organism evidence="14 15">
    <name type="scientific">Mycena citricolor</name>
    <dbReference type="NCBI Taxonomy" id="2018698"/>
    <lineage>
        <taxon>Eukaryota</taxon>
        <taxon>Fungi</taxon>
        <taxon>Dikarya</taxon>
        <taxon>Basidiomycota</taxon>
        <taxon>Agaricomycotina</taxon>
        <taxon>Agaricomycetes</taxon>
        <taxon>Agaricomycetidae</taxon>
        <taxon>Agaricales</taxon>
        <taxon>Marasmiineae</taxon>
        <taxon>Mycenaceae</taxon>
        <taxon>Mycena</taxon>
    </lineage>
</organism>
<dbReference type="Gene3D" id="1.25.40.120">
    <property type="entry name" value="Protein prenylyltransferase"/>
    <property type="match status" value="1"/>
</dbReference>
<evidence type="ECO:0000256" key="8">
    <source>
        <dbReference type="ARBA" id="ARBA00022842"/>
    </source>
</evidence>
<dbReference type="PROSITE" id="PS51147">
    <property type="entry name" value="PFTA"/>
    <property type="match status" value="5"/>
</dbReference>
<keyword evidence="7" id="KW-0677">Repeat</keyword>
<proteinExistence type="inferred from homology"/>
<dbReference type="PANTHER" id="PTHR11129">
    <property type="entry name" value="PROTEIN FARNESYLTRANSFERASE ALPHA SUBUNIT/RAB GERANYLGERANYL TRANSFERASE ALPHA SUBUNIT"/>
    <property type="match status" value="1"/>
</dbReference>
<dbReference type="GO" id="GO:0004660">
    <property type="term" value="F:protein farnesyltransferase activity"/>
    <property type="evidence" value="ECO:0007669"/>
    <property type="project" value="UniProtKB-EC"/>
</dbReference>
<dbReference type="AlphaFoldDB" id="A0AAD2K275"/>
<comment type="cofactor">
    <cofactor evidence="1">
        <name>Mg(2+)</name>
        <dbReference type="ChEBI" id="CHEBI:18420"/>
    </cofactor>
</comment>
<evidence type="ECO:0000256" key="4">
    <source>
        <dbReference type="ARBA" id="ARBA00012702"/>
    </source>
</evidence>
<protein>
    <recommendedName>
        <fullName evidence="9">Protein farnesyltransferase/geranylgeranyltransferase type-1 subunit alpha</fullName>
        <ecNumber evidence="4">2.5.1.58</ecNumber>
        <ecNumber evidence="3">2.5.1.59</ecNumber>
    </recommendedName>
    <alternativeName>
        <fullName evidence="12">CAAX farnesyltransferase subunit alpha</fullName>
    </alternativeName>
    <alternativeName>
        <fullName evidence="11">FTase-alpha</fullName>
    </alternativeName>
    <alternativeName>
        <fullName evidence="10">Ras proteins prenyltransferase subunit alpha</fullName>
    </alternativeName>
    <alternativeName>
        <fullName evidence="13">Type I protein geranyl-geranyltransferase subunit alpha</fullName>
    </alternativeName>
</protein>
<keyword evidence="15" id="KW-1185">Reference proteome</keyword>
<evidence type="ECO:0000313" key="14">
    <source>
        <dbReference type="EMBL" id="CAK5274810.1"/>
    </source>
</evidence>
<sequence length="339" mass="39271">SASLSLTVMDSSPTLYSQRPEWDDVVPLEQFEKANPLAPILYSDEYKDATNYLRAVLQADERSERVMALTEHVIRLNPAHYSAWQYRYETFTALKLPIADEMTLMDELADKFLKTYQVWHHRRLLLQLPQGQIYIPAELTYIAQILRQDEKNYHTWAHRQWLLASRGDDALWAGELDFVDAMLNNDVRNNSAWHHRFFVVFQSGVREGDEDRERVLRRELIFVKQNISLAPNNASAWNYLRGVLEYTKRPLKSVATFVLPYSVPLSPDVKDLVDLENPPPGKDAQLPCVAAVEFLADVREEEGKIDEAIALWRSLADVHDPIRKKYWEYRIAIALTGAE</sequence>
<dbReference type="EMBL" id="CAVNYO010000403">
    <property type="protein sequence ID" value="CAK5274810.1"/>
    <property type="molecule type" value="Genomic_DNA"/>
</dbReference>
<dbReference type="SUPFAM" id="SSF48439">
    <property type="entry name" value="Protein prenylyltransferase"/>
    <property type="match status" value="1"/>
</dbReference>
<evidence type="ECO:0000256" key="7">
    <source>
        <dbReference type="ARBA" id="ARBA00022737"/>
    </source>
</evidence>
<comment type="caution">
    <text evidence="14">The sequence shown here is derived from an EMBL/GenBank/DDBJ whole genome shotgun (WGS) entry which is preliminary data.</text>
</comment>
<dbReference type="EC" id="2.5.1.59" evidence="3"/>
<dbReference type="GO" id="GO:0005965">
    <property type="term" value="C:protein farnesyltransferase complex"/>
    <property type="evidence" value="ECO:0007669"/>
    <property type="project" value="TreeGrafter"/>
</dbReference>
<dbReference type="Proteomes" id="UP001295794">
    <property type="component" value="Unassembled WGS sequence"/>
</dbReference>
<keyword evidence="6" id="KW-0808">Transferase</keyword>
<evidence type="ECO:0000256" key="13">
    <source>
        <dbReference type="ARBA" id="ARBA00043219"/>
    </source>
</evidence>
<dbReference type="InterPro" id="IPR002088">
    <property type="entry name" value="Prenyl_trans_a"/>
</dbReference>
<evidence type="ECO:0000256" key="6">
    <source>
        <dbReference type="ARBA" id="ARBA00022679"/>
    </source>
</evidence>
<gene>
    <name evidence="14" type="ORF">MYCIT1_LOCUS22139</name>
</gene>
<evidence type="ECO:0000256" key="10">
    <source>
        <dbReference type="ARBA" id="ARBA00041392"/>
    </source>
</evidence>
<dbReference type="EC" id="2.5.1.58" evidence="4"/>
<dbReference type="PANTHER" id="PTHR11129:SF1">
    <property type="entry name" value="PROTEIN FARNESYLTRANSFERASE_GERANYLGERANYLTRANSFERASE TYPE-1 SUBUNIT ALPHA"/>
    <property type="match status" value="1"/>
</dbReference>
<accession>A0AAD2K275</accession>
<evidence type="ECO:0000256" key="11">
    <source>
        <dbReference type="ARBA" id="ARBA00042436"/>
    </source>
</evidence>
<keyword evidence="8" id="KW-0460">Magnesium</keyword>
<evidence type="ECO:0000313" key="15">
    <source>
        <dbReference type="Proteomes" id="UP001295794"/>
    </source>
</evidence>
<dbReference type="GO" id="GO:0004662">
    <property type="term" value="F:CAAX-protein geranylgeranyltransferase activity"/>
    <property type="evidence" value="ECO:0007669"/>
    <property type="project" value="UniProtKB-EC"/>
</dbReference>
<feature type="non-terminal residue" evidence="14">
    <location>
        <position position="339"/>
    </location>
</feature>
<evidence type="ECO:0000256" key="9">
    <source>
        <dbReference type="ARBA" id="ARBA00040965"/>
    </source>
</evidence>
<comment type="similarity">
    <text evidence="2">Belongs to the protein prenyltransferase subunit alpha family.</text>
</comment>